<gene>
    <name evidence="3" type="ORF">M9458_052753</name>
</gene>
<feature type="domain" description="CCHC-type" evidence="2">
    <location>
        <begin position="186"/>
        <end position="202"/>
    </location>
</feature>
<sequence>MAMTALQRQYGQPHQLAQSEIAALLNSPVIRVGDAKAFQSFALNVDLLVGMLLSLEGPQGRELSCTGHVDRLLSKLPKHYRDSFIEHLQLRGRLHTDSLNPYNLHDLADWLKVKAEAQRLSTKMVQRYQTERLQVSRKERQPFPKLQTRPTAVYHGSEQPTEASTGFSVHNDAVRAQSSAKRLKRLCLFCKSQEHYLSQCSKITECSSDQILKWIKDGKRCWKCGRTSHKWEECTLRKPCRDCGNIHLGVLHSIAQDGPNSVLLTTSHERAYLTSPSSTGRVYLKVVPVLLWRGERSVSTYAILDDGAQRSIILPAAVQQLGIEGRGEIMALRTIRHDITELKGQSVDLLLSPQSRPEEKHSLTGVFTAPLLTLTEQTYPLKRLQRCYTHLSGIPIPSFDRVQPLLLIGSDYPTLITPKEPIRLGPAGGPVAVRTQLGWVLRDQMDCSHISEKMITRSKQDQMAVDMLETRSRRVEVDGVWRYATPLLRAPDSPPLKGTMESVLSSLRNTEKRLSRNPERAKVYEAEIQKLLDSGYVIRVPPAGQQKRAEEGPEGDHPAATMQTSQGGVAASPQAPPAAGHTRADRPWARRSKGPPPPSRGPAKPGGPGPAKQPPRSGQRSPEHPAPERETTNAPAAGGILHRQGVRGNQRQTPELNPLHSGVETGRPPRSPAAAEKTTSPDPDRMASSSSQPPAPDREQRTGAPPLPQICPGQGAQAHPDQGPRQPGAAHRTPQQRKNYPHPIIQSTPRLQKTIDTQLKRPPDPPTRQRPPHQGRAQAHAPTHAPGGTPTRTQAPQAQPESQPGGRAAPEPQAPPGPTPEQYGRQAGNLRPPAQASPAAPHAAARKTTPKSHQHPIQARTAAPAPNPPRNPPLGNSQMPPAHMAPPRRQQKPKPDRTVTPTHTR</sequence>
<dbReference type="PANTHER" id="PTHR47331">
    <property type="entry name" value="PHD-TYPE DOMAIN-CONTAINING PROTEIN"/>
    <property type="match status" value="1"/>
</dbReference>
<keyword evidence="4" id="KW-1185">Reference proteome</keyword>
<evidence type="ECO:0000313" key="3">
    <source>
        <dbReference type="EMBL" id="KAL0151946.1"/>
    </source>
</evidence>
<feature type="compositionally biased region" description="Pro residues" evidence="1">
    <location>
        <begin position="594"/>
        <end position="613"/>
    </location>
</feature>
<organism evidence="3 4">
    <name type="scientific">Cirrhinus mrigala</name>
    <name type="common">Mrigala</name>
    <dbReference type="NCBI Taxonomy" id="683832"/>
    <lineage>
        <taxon>Eukaryota</taxon>
        <taxon>Metazoa</taxon>
        <taxon>Chordata</taxon>
        <taxon>Craniata</taxon>
        <taxon>Vertebrata</taxon>
        <taxon>Euteleostomi</taxon>
        <taxon>Actinopterygii</taxon>
        <taxon>Neopterygii</taxon>
        <taxon>Teleostei</taxon>
        <taxon>Ostariophysi</taxon>
        <taxon>Cypriniformes</taxon>
        <taxon>Cyprinidae</taxon>
        <taxon>Labeoninae</taxon>
        <taxon>Labeonini</taxon>
        <taxon>Cirrhinus</taxon>
    </lineage>
</organism>
<reference evidence="3 4" key="1">
    <citation type="submission" date="2024-05" db="EMBL/GenBank/DDBJ databases">
        <title>Genome sequencing and assembly of Indian major carp, Cirrhinus mrigala (Hamilton, 1822).</title>
        <authorList>
            <person name="Mohindra V."/>
            <person name="Chowdhury L.M."/>
            <person name="Lal K."/>
            <person name="Jena J.K."/>
        </authorList>
    </citation>
    <scope>NUCLEOTIDE SEQUENCE [LARGE SCALE GENOMIC DNA]</scope>
    <source>
        <strain evidence="3">CM1030</strain>
        <tissue evidence="3">Blood</tissue>
    </source>
</reference>
<feature type="domain" description="CCHC-type" evidence="2">
    <location>
        <begin position="220"/>
        <end position="236"/>
    </location>
</feature>
<feature type="compositionally biased region" description="Polar residues" evidence="1">
    <location>
        <begin position="745"/>
        <end position="757"/>
    </location>
</feature>
<evidence type="ECO:0000259" key="2">
    <source>
        <dbReference type="SMART" id="SM00343"/>
    </source>
</evidence>
<evidence type="ECO:0000256" key="1">
    <source>
        <dbReference type="SAM" id="MobiDB-lite"/>
    </source>
</evidence>
<name>A0ABD0MSL2_CIRMR</name>
<dbReference type="PANTHER" id="PTHR47331:SF5">
    <property type="entry name" value="RIBONUCLEASE H"/>
    <property type="match status" value="1"/>
</dbReference>
<feature type="compositionally biased region" description="Basic residues" evidence="1">
    <location>
        <begin position="844"/>
        <end position="854"/>
    </location>
</feature>
<dbReference type="EMBL" id="JAMKFB020000208">
    <property type="protein sequence ID" value="KAL0151946.1"/>
    <property type="molecule type" value="Genomic_DNA"/>
</dbReference>
<dbReference type="AlphaFoldDB" id="A0ABD0MSL2"/>
<feature type="compositionally biased region" description="Basic and acidic residues" evidence="1">
    <location>
        <begin position="547"/>
        <end position="557"/>
    </location>
</feature>
<feature type="region of interest" description="Disordered" evidence="1">
    <location>
        <begin position="544"/>
        <end position="905"/>
    </location>
</feature>
<evidence type="ECO:0000313" key="4">
    <source>
        <dbReference type="Proteomes" id="UP001529510"/>
    </source>
</evidence>
<comment type="caution">
    <text evidence="3">The sequence shown here is derived from an EMBL/GenBank/DDBJ whole genome shotgun (WGS) entry which is preliminary data.</text>
</comment>
<feature type="compositionally biased region" description="Basic and acidic residues" evidence="1">
    <location>
        <begin position="621"/>
        <end position="631"/>
    </location>
</feature>
<dbReference type="Proteomes" id="UP001529510">
    <property type="component" value="Unassembled WGS sequence"/>
</dbReference>
<dbReference type="SMART" id="SM00343">
    <property type="entry name" value="ZnF_C2HC"/>
    <property type="match status" value="2"/>
</dbReference>
<accession>A0ABD0MSL2</accession>
<protein>
    <recommendedName>
        <fullName evidence="2">CCHC-type domain-containing protein</fullName>
    </recommendedName>
</protein>
<dbReference type="InterPro" id="IPR001878">
    <property type="entry name" value="Znf_CCHC"/>
</dbReference>
<feature type="compositionally biased region" description="Low complexity" evidence="1">
    <location>
        <begin position="832"/>
        <end position="843"/>
    </location>
</feature>
<feature type="compositionally biased region" description="Polar residues" evidence="1">
    <location>
        <begin position="677"/>
        <end position="692"/>
    </location>
</feature>
<feature type="compositionally biased region" description="Polar residues" evidence="1">
    <location>
        <begin position="790"/>
        <end position="802"/>
    </location>
</feature>
<proteinExistence type="predicted"/>